<accession>A0A0E9TV36</accession>
<dbReference type="EMBL" id="GBXM01051023">
    <property type="protein sequence ID" value="JAH57554.1"/>
    <property type="molecule type" value="Transcribed_RNA"/>
</dbReference>
<protein>
    <submittedName>
        <fullName evidence="1">Uncharacterized protein</fullName>
    </submittedName>
</protein>
<reference evidence="1" key="1">
    <citation type="submission" date="2014-11" db="EMBL/GenBank/DDBJ databases">
        <authorList>
            <person name="Amaro Gonzalez C."/>
        </authorList>
    </citation>
    <scope>NUCLEOTIDE SEQUENCE</scope>
</reference>
<evidence type="ECO:0000313" key="1">
    <source>
        <dbReference type="EMBL" id="JAH57554.1"/>
    </source>
</evidence>
<organism evidence="1">
    <name type="scientific">Anguilla anguilla</name>
    <name type="common">European freshwater eel</name>
    <name type="synonym">Muraena anguilla</name>
    <dbReference type="NCBI Taxonomy" id="7936"/>
    <lineage>
        <taxon>Eukaryota</taxon>
        <taxon>Metazoa</taxon>
        <taxon>Chordata</taxon>
        <taxon>Craniata</taxon>
        <taxon>Vertebrata</taxon>
        <taxon>Euteleostomi</taxon>
        <taxon>Actinopterygii</taxon>
        <taxon>Neopterygii</taxon>
        <taxon>Teleostei</taxon>
        <taxon>Anguilliformes</taxon>
        <taxon>Anguillidae</taxon>
        <taxon>Anguilla</taxon>
    </lineage>
</organism>
<name>A0A0E9TV36_ANGAN</name>
<reference evidence="1" key="2">
    <citation type="journal article" date="2015" name="Fish Shellfish Immunol.">
        <title>Early steps in the European eel (Anguilla anguilla)-Vibrio vulnificus interaction in the gills: Role of the RtxA13 toxin.</title>
        <authorList>
            <person name="Callol A."/>
            <person name="Pajuelo D."/>
            <person name="Ebbesson L."/>
            <person name="Teles M."/>
            <person name="MacKenzie S."/>
            <person name="Amaro C."/>
        </authorList>
    </citation>
    <scope>NUCLEOTIDE SEQUENCE</scope>
</reference>
<sequence length="28" mass="3264">MSVTDLHPKFFPTFSVQRTGKMTPEMHL</sequence>
<dbReference type="AlphaFoldDB" id="A0A0E9TV36"/>
<proteinExistence type="predicted"/>